<dbReference type="Gene3D" id="1.10.10.10">
    <property type="entry name" value="Winged helix-like DNA-binding domain superfamily/Winged helix DNA-binding domain"/>
    <property type="match status" value="1"/>
</dbReference>
<accession>A0A7J5C2I1</accession>
<comment type="caution">
    <text evidence="6">The sequence shown here is derived from an EMBL/GenBank/DDBJ whole genome shotgun (WGS) entry which is preliminary data.</text>
</comment>
<dbReference type="InterPro" id="IPR036388">
    <property type="entry name" value="WH-like_DNA-bd_sf"/>
</dbReference>
<comment type="similarity">
    <text evidence="1">Belongs to the LysR transcriptional regulatory family.</text>
</comment>
<evidence type="ECO:0000259" key="5">
    <source>
        <dbReference type="PROSITE" id="PS50931"/>
    </source>
</evidence>
<dbReference type="Gene3D" id="3.40.190.10">
    <property type="entry name" value="Periplasmic binding protein-like II"/>
    <property type="match status" value="2"/>
</dbReference>
<dbReference type="Pfam" id="PF03466">
    <property type="entry name" value="LysR_substrate"/>
    <property type="match status" value="1"/>
</dbReference>
<dbReference type="InterPro" id="IPR000847">
    <property type="entry name" value="LysR_HTH_N"/>
</dbReference>
<evidence type="ECO:0000256" key="1">
    <source>
        <dbReference type="ARBA" id="ARBA00009437"/>
    </source>
</evidence>
<dbReference type="SUPFAM" id="SSF53850">
    <property type="entry name" value="Periplasmic binding protein-like II"/>
    <property type="match status" value="1"/>
</dbReference>
<keyword evidence="4" id="KW-0804">Transcription</keyword>
<dbReference type="InterPro" id="IPR036390">
    <property type="entry name" value="WH_DNA-bd_sf"/>
</dbReference>
<dbReference type="InterPro" id="IPR011991">
    <property type="entry name" value="ArsR-like_HTH"/>
</dbReference>
<protein>
    <submittedName>
        <fullName evidence="6">LysR family transcriptional regulator</fullName>
    </submittedName>
</protein>
<keyword evidence="3" id="KW-0238">DNA-binding</keyword>
<dbReference type="RefSeq" id="WP_158039353.1">
    <property type="nucleotide sequence ID" value="NZ_JACCFV010000001.1"/>
</dbReference>
<evidence type="ECO:0000256" key="3">
    <source>
        <dbReference type="ARBA" id="ARBA00023125"/>
    </source>
</evidence>
<dbReference type="GO" id="GO:0003677">
    <property type="term" value="F:DNA binding"/>
    <property type="evidence" value="ECO:0007669"/>
    <property type="project" value="UniProtKB-KW"/>
</dbReference>
<dbReference type="OrthoDB" id="3673085at2"/>
<reference evidence="6 7" key="1">
    <citation type="submission" date="2019-09" db="EMBL/GenBank/DDBJ databases">
        <title>Phylogeny of genus Pseudoclavibacter and closely related genus.</title>
        <authorList>
            <person name="Li Y."/>
        </authorList>
    </citation>
    <scope>NUCLEOTIDE SEQUENCE [LARGE SCALE GENOMIC DNA]</scope>
    <source>
        <strain evidence="6 7">DSM 23821</strain>
    </source>
</reference>
<evidence type="ECO:0000313" key="7">
    <source>
        <dbReference type="Proteomes" id="UP000467240"/>
    </source>
</evidence>
<dbReference type="PANTHER" id="PTHR30346">
    <property type="entry name" value="TRANSCRIPTIONAL DUAL REGULATOR HCAR-RELATED"/>
    <property type="match status" value="1"/>
</dbReference>
<dbReference type="SUPFAM" id="SSF46785">
    <property type="entry name" value="Winged helix' DNA-binding domain"/>
    <property type="match status" value="1"/>
</dbReference>
<dbReference type="GO" id="GO:0032993">
    <property type="term" value="C:protein-DNA complex"/>
    <property type="evidence" value="ECO:0007669"/>
    <property type="project" value="TreeGrafter"/>
</dbReference>
<evidence type="ECO:0000313" key="6">
    <source>
        <dbReference type="EMBL" id="KAB1660253.1"/>
    </source>
</evidence>
<proteinExistence type="inferred from homology"/>
<evidence type="ECO:0000256" key="2">
    <source>
        <dbReference type="ARBA" id="ARBA00023015"/>
    </source>
</evidence>
<dbReference type="GO" id="GO:0003700">
    <property type="term" value="F:DNA-binding transcription factor activity"/>
    <property type="evidence" value="ECO:0007669"/>
    <property type="project" value="InterPro"/>
</dbReference>
<gene>
    <name evidence="6" type="ORF">F8O01_02670</name>
</gene>
<name>A0A7J5C2I1_9MICO</name>
<organism evidence="6 7">
    <name type="scientific">Pseudoclavibacter chungangensis</name>
    <dbReference type="NCBI Taxonomy" id="587635"/>
    <lineage>
        <taxon>Bacteria</taxon>
        <taxon>Bacillati</taxon>
        <taxon>Actinomycetota</taxon>
        <taxon>Actinomycetes</taxon>
        <taxon>Micrococcales</taxon>
        <taxon>Microbacteriaceae</taxon>
        <taxon>Pseudoclavibacter</taxon>
    </lineage>
</organism>
<dbReference type="Pfam" id="PF00126">
    <property type="entry name" value="HTH_1"/>
    <property type="match status" value="1"/>
</dbReference>
<dbReference type="InterPro" id="IPR005119">
    <property type="entry name" value="LysR_subst-bd"/>
</dbReference>
<dbReference type="CDD" id="cd00090">
    <property type="entry name" value="HTH_ARSR"/>
    <property type="match status" value="1"/>
</dbReference>
<dbReference type="Proteomes" id="UP000467240">
    <property type="component" value="Unassembled WGS sequence"/>
</dbReference>
<dbReference type="PANTHER" id="PTHR30346:SF29">
    <property type="entry name" value="LYSR SUBSTRATE-BINDING"/>
    <property type="match status" value="1"/>
</dbReference>
<sequence length="301" mass="32845">MLDVKKLRILRELHLRGTLAEVARALNYSPSAVSQQLSALEAELGVELLRKQGRRVQLTPQAEILVAHTGAVLERLELAELELASSLDRPVGSVRLAVFQSAALALIPDLLRILATEHPGLRVEMVQHEPESSLYRTFAGDFDLVVAEQYPGHAAPHHEGLDRIVLTHDTLRLAVPHGSGLRSIAACAERAWVMEPVGTASRHWGEQQCRLAGFEPDVRYETADLQAQARLITTGHAVGIMNDLTWAHEAPAVEFVDLRGSPRREIFTSARAAAAGSAEIRVVRATLARVAEDLAAAHDQP</sequence>
<dbReference type="PROSITE" id="PS50931">
    <property type="entry name" value="HTH_LYSR"/>
    <property type="match status" value="1"/>
</dbReference>
<dbReference type="EMBL" id="WBJZ01000003">
    <property type="protein sequence ID" value="KAB1660253.1"/>
    <property type="molecule type" value="Genomic_DNA"/>
</dbReference>
<dbReference type="AlphaFoldDB" id="A0A7J5C2I1"/>
<keyword evidence="7" id="KW-1185">Reference proteome</keyword>
<feature type="domain" description="HTH lysR-type" evidence="5">
    <location>
        <begin position="2"/>
        <end position="59"/>
    </location>
</feature>
<evidence type="ECO:0000256" key="4">
    <source>
        <dbReference type="ARBA" id="ARBA00023163"/>
    </source>
</evidence>
<keyword evidence="2" id="KW-0805">Transcription regulation</keyword>